<feature type="domain" description="TraD/TraG TraM recognition site" evidence="2">
    <location>
        <begin position="684"/>
        <end position="775"/>
    </location>
</feature>
<protein>
    <recommendedName>
        <fullName evidence="2">TraD/TraG TraM recognition site domain-containing protein</fullName>
    </recommendedName>
</protein>
<accession>A0A2G1W922</accession>
<dbReference type="RefSeq" id="WP_099260898.1">
    <property type="nucleotide sequence ID" value="NZ_NIZW01000008.1"/>
</dbReference>
<dbReference type="Proteomes" id="UP000225740">
    <property type="component" value="Unassembled WGS sequence"/>
</dbReference>
<keyword evidence="1" id="KW-1133">Transmembrane helix</keyword>
<dbReference type="SUPFAM" id="SSF52540">
    <property type="entry name" value="P-loop containing nucleoside triphosphate hydrolases"/>
    <property type="match status" value="1"/>
</dbReference>
<evidence type="ECO:0000259" key="2">
    <source>
        <dbReference type="Pfam" id="PF12696"/>
    </source>
</evidence>
<feature type="transmembrane region" description="Helical" evidence="1">
    <location>
        <begin position="70"/>
        <end position="94"/>
    </location>
</feature>
<dbReference type="GeneID" id="90608862"/>
<dbReference type="PANTHER" id="PTHR30121">
    <property type="entry name" value="UNCHARACTERIZED PROTEIN YJGR-RELATED"/>
    <property type="match status" value="1"/>
</dbReference>
<feature type="transmembrane region" description="Helical" evidence="1">
    <location>
        <begin position="242"/>
        <end position="263"/>
    </location>
</feature>
<feature type="transmembrane region" description="Helical" evidence="1">
    <location>
        <begin position="304"/>
        <end position="325"/>
    </location>
</feature>
<evidence type="ECO:0000313" key="4">
    <source>
        <dbReference type="Proteomes" id="UP000225740"/>
    </source>
</evidence>
<dbReference type="PANTHER" id="PTHR30121:SF6">
    <property type="entry name" value="SLR6007 PROTEIN"/>
    <property type="match status" value="1"/>
</dbReference>
<dbReference type="EMBL" id="NIZW01000008">
    <property type="protein sequence ID" value="PHQ35139.1"/>
    <property type="molecule type" value="Genomic_DNA"/>
</dbReference>
<evidence type="ECO:0000313" key="3">
    <source>
        <dbReference type="EMBL" id="PHQ35139.1"/>
    </source>
</evidence>
<organism evidence="3 4">
    <name type="scientific">Rhodopirellula bahusiensis</name>
    <dbReference type="NCBI Taxonomy" id="2014065"/>
    <lineage>
        <taxon>Bacteria</taxon>
        <taxon>Pseudomonadati</taxon>
        <taxon>Planctomycetota</taxon>
        <taxon>Planctomycetia</taxon>
        <taxon>Pirellulales</taxon>
        <taxon>Pirellulaceae</taxon>
        <taxon>Rhodopirellula</taxon>
    </lineage>
</organism>
<keyword evidence="1" id="KW-0472">Membrane</keyword>
<name>A0A2G1W922_9BACT</name>
<keyword evidence="4" id="KW-1185">Reference proteome</keyword>
<comment type="caution">
    <text evidence="3">The sequence shown here is derived from an EMBL/GenBank/DDBJ whole genome shotgun (WGS) entry which is preliminary data.</text>
</comment>
<dbReference type="OrthoDB" id="1802730at2"/>
<dbReference type="InterPro" id="IPR032689">
    <property type="entry name" value="TraG-D_C"/>
</dbReference>
<dbReference type="InterPro" id="IPR051162">
    <property type="entry name" value="T4SS_component"/>
</dbReference>
<sequence>MPYRDIEPTWHNSKDKYDVLDWANIPPFTCDMNYRLPQQHGVSGFFQCARMMLIASVATVAVQFTLKLGIASAFLGTASTTFVVIVAAIVFCFPVDPEYRRWQDRLASAAGAFLIWGFLAFVALVNSAGEATVATFVVGTLCISFFADRIATHHLHWASANPLVDRKTMTSWRRDWRARWTGFSDKLPSNQCETATARAAFSLILKLRKMYPLGFLTVVVVLLCAVSVASKMNHADFGNRNGILVFLASLVGLSAVSAAYCVLMPDSPKAFLSAVGGAYEYGGSGPTPAWVFHSPLGSRVTRRLMISVITATIVSVYSALAFSAFSSHSPETLNAIVGLLGFTLVLPAIGGPAILILGSFVAAAPTIVAHHRALNRVGAVEHHRDWSELDGYIQRVQNSRNSIERRHNIVGIHATGKYPILADTDLQFEHQHVLGPTGVGKTALSLTTDVIQAIRRGDGPSIIIDCKGDRALFETARLEAERAGRTFKWFTNKPGRSTYLFNPLAHLNDPQFTLPEILGVILQSLNLYHGDDYARAYFGKEVRTLLRDAYLATMPDEQSRRGIGGGRRFRREGKIESFWDLDDVLKELAANSRQYEAAKHLSMIVQSLCDFEQLSLTPSRDPNETAIEHAISMPEAIEEKQVLYFYLVGSLDVASVGELARLALFAANAAAIKYRDRTNEKPRIQFIADEAQCLVAKNIETVLQQARDAGIAFTFAHQSLSQLKLPGGVDLTQQVLNSTCIKRYHAARDPASQKYISDISGTTTYYSRKWKQFKKRIDAGIVSSRYACTDPDGVMRIDISEHVGPRLEPEDIRDINRDINKSIAIFERNSGYSQYCGAFPMVTEWPVSMREHVKRSRAAWPENQGETISIGGAWPGGNENTIAPTTHPEIDLTVDPANLDEALRKIHQKLTGDDSRDENAT</sequence>
<gene>
    <name evidence="3" type="ORF">CEE69_12025</name>
</gene>
<proteinExistence type="predicted"/>
<dbReference type="Pfam" id="PF12696">
    <property type="entry name" value="TraG-D_C"/>
    <property type="match status" value="1"/>
</dbReference>
<dbReference type="CDD" id="cd01127">
    <property type="entry name" value="TrwB_TraG_TraD_VirD4"/>
    <property type="match status" value="1"/>
</dbReference>
<dbReference type="Gene3D" id="3.40.50.300">
    <property type="entry name" value="P-loop containing nucleotide triphosphate hydrolases"/>
    <property type="match status" value="1"/>
</dbReference>
<feature type="transmembrane region" description="Helical" evidence="1">
    <location>
        <begin position="210"/>
        <end position="230"/>
    </location>
</feature>
<feature type="transmembrane region" description="Helical" evidence="1">
    <location>
        <begin position="131"/>
        <end position="147"/>
    </location>
</feature>
<dbReference type="InterPro" id="IPR027417">
    <property type="entry name" value="P-loop_NTPase"/>
</dbReference>
<dbReference type="AlphaFoldDB" id="A0A2G1W922"/>
<evidence type="ECO:0000256" key="1">
    <source>
        <dbReference type="SAM" id="Phobius"/>
    </source>
</evidence>
<feature type="transmembrane region" description="Helical" evidence="1">
    <location>
        <begin position="337"/>
        <end position="364"/>
    </location>
</feature>
<feature type="transmembrane region" description="Helical" evidence="1">
    <location>
        <begin position="106"/>
        <end position="125"/>
    </location>
</feature>
<keyword evidence="1" id="KW-0812">Transmembrane</keyword>
<reference evidence="3 4" key="1">
    <citation type="submission" date="2017-06" db="EMBL/GenBank/DDBJ databases">
        <title>Description of Rhodopirellula bahusiensis sp. nov.</title>
        <authorList>
            <person name="Kizina J."/>
            <person name="Harder J."/>
        </authorList>
    </citation>
    <scope>NUCLEOTIDE SEQUENCE [LARGE SCALE GENOMIC DNA]</scope>
    <source>
        <strain evidence="3 4">SWK21</strain>
    </source>
</reference>